<evidence type="ECO:0000256" key="1">
    <source>
        <dbReference type="SAM" id="MobiDB-lite"/>
    </source>
</evidence>
<dbReference type="PANTHER" id="PTHR37012:SF7">
    <property type="entry name" value="B-ZIP TRANSCRIPTION FACTOR (EUROFUNG)-RELATED"/>
    <property type="match status" value="1"/>
</dbReference>
<feature type="region of interest" description="Disordered" evidence="1">
    <location>
        <begin position="1"/>
        <end position="31"/>
    </location>
</feature>
<reference evidence="2 3" key="1">
    <citation type="journal article" date="2021" name="Nat. Commun.">
        <title>Genetic determinants of endophytism in the Arabidopsis root mycobiome.</title>
        <authorList>
            <person name="Mesny F."/>
            <person name="Miyauchi S."/>
            <person name="Thiergart T."/>
            <person name="Pickel B."/>
            <person name="Atanasova L."/>
            <person name="Karlsson M."/>
            <person name="Huettel B."/>
            <person name="Barry K.W."/>
            <person name="Haridas S."/>
            <person name="Chen C."/>
            <person name="Bauer D."/>
            <person name="Andreopoulos W."/>
            <person name="Pangilinan J."/>
            <person name="LaButti K."/>
            <person name="Riley R."/>
            <person name="Lipzen A."/>
            <person name="Clum A."/>
            <person name="Drula E."/>
            <person name="Henrissat B."/>
            <person name="Kohler A."/>
            <person name="Grigoriev I.V."/>
            <person name="Martin F.M."/>
            <person name="Hacquard S."/>
        </authorList>
    </citation>
    <scope>NUCLEOTIDE SEQUENCE [LARGE SCALE GENOMIC DNA]</scope>
    <source>
        <strain evidence="2 3">MPI-SDFR-AT-0080</strain>
    </source>
</reference>
<accession>A0ABQ8G4Q7</accession>
<protein>
    <recommendedName>
        <fullName evidence="4">BZIP transcription factor</fullName>
    </recommendedName>
</protein>
<feature type="compositionally biased region" description="Low complexity" evidence="1">
    <location>
        <begin position="96"/>
        <end position="107"/>
    </location>
</feature>
<evidence type="ECO:0000313" key="3">
    <source>
        <dbReference type="Proteomes" id="UP000774617"/>
    </source>
</evidence>
<evidence type="ECO:0008006" key="4">
    <source>
        <dbReference type="Google" id="ProtNLM"/>
    </source>
</evidence>
<dbReference type="InterPro" id="IPR021833">
    <property type="entry name" value="DUF3425"/>
</dbReference>
<dbReference type="EMBL" id="JAGTJR010000026">
    <property type="protein sequence ID" value="KAH7042233.1"/>
    <property type="molecule type" value="Genomic_DNA"/>
</dbReference>
<dbReference type="CDD" id="cd14688">
    <property type="entry name" value="bZIP_YAP"/>
    <property type="match status" value="1"/>
</dbReference>
<dbReference type="Gene3D" id="1.20.5.170">
    <property type="match status" value="1"/>
</dbReference>
<keyword evidence="3" id="KW-1185">Reference proteome</keyword>
<dbReference type="Pfam" id="PF11905">
    <property type="entry name" value="DUF3425"/>
    <property type="match status" value="1"/>
</dbReference>
<dbReference type="PANTHER" id="PTHR37012">
    <property type="entry name" value="B-ZIP TRANSCRIPTION FACTOR (EUROFUNG)-RELATED"/>
    <property type="match status" value="1"/>
</dbReference>
<sequence>MSEKTAKSERISKDRKRELDRKAQRLARERTKNRIAHLESMVAHYQQTDLDTRSLSLMDRLSKVTSERDKLMGLLESLSFTIRSHLEGDSATNNRSCSSTTAESSSTQPQPGPDVSNTAQSFTMEQSTPHDLLPETPGEIFSGCADSQMWSIMPHDPHHHPGVHSNSNRSDNLLDESVSFQANTLLLELPPPLPESFSTADDVIVPQPVSSECECTRHTPERPSFAFSIWRKANEIMRDLVTSPIIGLPMEGQQSEDAIIRAVMYGWNRVEETGPVPIVCQKLRKLDEIAPIQGSPIDRLAILSLMHLMIVNHNNDRQAHLPRWLHARPSQKLPHSIAIDFVFWPGVRERLVFSQHKYCTNAFWRAAFSNTRIAWPFDFRDTYVRNSATGKLYLSPYFRQCIQDMNNWAMTHAFMEQYPELRDDIEGYASPPRF</sequence>
<dbReference type="Proteomes" id="UP000774617">
    <property type="component" value="Unassembled WGS sequence"/>
</dbReference>
<organism evidence="2 3">
    <name type="scientific">Macrophomina phaseolina</name>
    <dbReference type="NCBI Taxonomy" id="35725"/>
    <lineage>
        <taxon>Eukaryota</taxon>
        <taxon>Fungi</taxon>
        <taxon>Dikarya</taxon>
        <taxon>Ascomycota</taxon>
        <taxon>Pezizomycotina</taxon>
        <taxon>Dothideomycetes</taxon>
        <taxon>Dothideomycetes incertae sedis</taxon>
        <taxon>Botryosphaeriales</taxon>
        <taxon>Botryosphaeriaceae</taxon>
        <taxon>Macrophomina</taxon>
    </lineage>
</organism>
<evidence type="ECO:0000313" key="2">
    <source>
        <dbReference type="EMBL" id="KAH7042233.1"/>
    </source>
</evidence>
<proteinExistence type="predicted"/>
<comment type="caution">
    <text evidence="2">The sequence shown here is derived from an EMBL/GenBank/DDBJ whole genome shotgun (WGS) entry which is preliminary data.</text>
</comment>
<gene>
    <name evidence="2" type="ORF">B0J12DRAFT_743302</name>
</gene>
<name>A0ABQ8G4Q7_9PEZI</name>
<feature type="region of interest" description="Disordered" evidence="1">
    <location>
        <begin position="88"/>
        <end position="119"/>
    </location>
</feature>